<evidence type="ECO:0000259" key="3">
    <source>
        <dbReference type="SMART" id="SM01119"/>
    </source>
</evidence>
<dbReference type="KEGG" id="salk:FBQ74_06105"/>
<keyword evidence="2" id="KW-0456">Lyase</keyword>
<dbReference type="Pfam" id="PF14031">
    <property type="entry name" value="D-ser_dehydrat"/>
    <property type="match status" value="1"/>
</dbReference>
<dbReference type="Gene3D" id="3.20.20.10">
    <property type="entry name" value="Alanine racemase"/>
    <property type="match status" value="1"/>
</dbReference>
<accession>A0A5B7YCU2</accession>
<dbReference type="SUPFAM" id="SSF51419">
    <property type="entry name" value="PLP-binding barrel"/>
    <property type="match status" value="1"/>
</dbReference>
<protein>
    <submittedName>
        <fullName evidence="4">DSD1 family PLP-dependent enzyme</fullName>
    </submittedName>
</protein>
<gene>
    <name evidence="4" type="ORF">FBQ74_06105</name>
</gene>
<keyword evidence="5" id="KW-1185">Reference proteome</keyword>
<dbReference type="EMBL" id="CP039852">
    <property type="protein sequence ID" value="QCZ93086.1"/>
    <property type="molecule type" value="Genomic_DNA"/>
</dbReference>
<dbReference type="GO" id="GO:0036088">
    <property type="term" value="P:D-serine catabolic process"/>
    <property type="evidence" value="ECO:0007669"/>
    <property type="project" value="TreeGrafter"/>
</dbReference>
<evidence type="ECO:0000256" key="2">
    <source>
        <dbReference type="ARBA" id="ARBA00023239"/>
    </source>
</evidence>
<dbReference type="Pfam" id="PF01168">
    <property type="entry name" value="Ala_racemase_N"/>
    <property type="match status" value="1"/>
</dbReference>
<dbReference type="GO" id="GO:0008721">
    <property type="term" value="F:D-serine ammonia-lyase activity"/>
    <property type="evidence" value="ECO:0007669"/>
    <property type="project" value="TreeGrafter"/>
</dbReference>
<dbReference type="InterPro" id="IPR042208">
    <property type="entry name" value="D-ser_dehydrat-like_sf"/>
</dbReference>
<dbReference type="Gene3D" id="2.40.37.20">
    <property type="entry name" value="D-serine dehydratase-like domain"/>
    <property type="match status" value="1"/>
</dbReference>
<sequence>MTPFRELVTPACIIDEQKLSANARRMATVAENAGVALRPHVKTLKSLEAAQIYAPLSSPVTVSTLAEAKAFAQAGYTDILYAVGLTPNKIGVVNELLAEQVRLTVLIDSVAAAQALARQARMLSATLYVAIEVDTDGHRAGVDAESKALIDIAVITNRSDNLTVAGVMAHAGASYGAFDIESRQHLAQQECDKSLLAAARLEDAGHSVTMISVGSTPTALSGITHEGITELRAGVYATFDCVMAGLGVCQYSEIALSVLTSVIGRQDDKGWVLVDAGWMALSRDTGTASHSVDCGYGLVCDEHGELLDGWIVQQTNQEHGVIVHRDGLTPDDTQFGYGKMLRILPIHACATAGQFSEYHVTTDNIHSEKVWQRINGW</sequence>
<evidence type="ECO:0000256" key="1">
    <source>
        <dbReference type="ARBA" id="ARBA00005323"/>
    </source>
</evidence>
<dbReference type="InterPro" id="IPR051466">
    <property type="entry name" value="D-amino_acid_metab_enzyme"/>
</dbReference>
<dbReference type="PANTHER" id="PTHR28004:SF2">
    <property type="entry name" value="D-SERINE DEHYDRATASE"/>
    <property type="match status" value="1"/>
</dbReference>
<dbReference type="Proteomes" id="UP000304912">
    <property type="component" value="Chromosome"/>
</dbReference>
<dbReference type="AlphaFoldDB" id="A0A5B7YCU2"/>
<evidence type="ECO:0000313" key="4">
    <source>
        <dbReference type="EMBL" id="QCZ93086.1"/>
    </source>
</evidence>
<dbReference type="InterPro" id="IPR029066">
    <property type="entry name" value="PLP-binding_barrel"/>
</dbReference>
<dbReference type="PANTHER" id="PTHR28004">
    <property type="entry name" value="ZGC:162816-RELATED"/>
    <property type="match status" value="1"/>
</dbReference>
<name>A0A5B7YCU2_9ALTE</name>
<proteinExistence type="inferred from homology"/>
<organism evidence="4 5">
    <name type="scientific">Salinimonas iocasae</name>
    <dbReference type="NCBI Taxonomy" id="2572577"/>
    <lineage>
        <taxon>Bacteria</taxon>
        <taxon>Pseudomonadati</taxon>
        <taxon>Pseudomonadota</taxon>
        <taxon>Gammaproteobacteria</taxon>
        <taxon>Alteromonadales</taxon>
        <taxon>Alteromonadaceae</taxon>
        <taxon>Alteromonas/Salinimonas group</taxon>
        <taxon>Salinimonas</taxon>
    </lineage>
</organism>
<feature type="domain" description="D-serine dehydratase-like" evidence="3">
    <location>
        <begin position="255"/>
        <end position="362"/>
    </location>
</feature>
<comment type="similarity">
    <text evidence="1">Belongs to the DSD1 family.</text>
</comment>
<dbReference type="RefSeq" id="WP_139755833.1">
    <property type="nucleotide sequence ID" value="NZ_CP039852.1"/>
</dbReference>
<dbReference type="OrthoDB" id="9772497at2"/>
<dbReference type="SMART" id="SM01119">
    <property type="entry name" value="D-ser_dehydrat"/>
    <property type="match status" value="1"/>
</dbReference>
<dbReference type="InterPro" id="IPR026956">
    <property type="entry name" value="D-ser_dehydrat-like_dom"/>
</dbReference>
<evidence type="ECO:0000313" key="5">
    <source>
        <dbReference type="Proteomes" id="UP000304912"/>
    </source>
</evidence>
<dbReference type="InterPro" id="IPR001608">
    <property type="entry name" value="Ala_racemase_N"/>
</dbReference>
<reference evidence="4 5" key="1">
    <citation type="submission" date="2019-04" db="EMBL/GenBank/DDBJ databases">
        <title>Salinimonas iocasae sp. nov., a halophilic bacterium isolated from the outer tube casing of tubeworms in Okinawa Trough.</title>
        <authorList>
            <person name="Zhang H."/>
            <person name="Wang H."/>
            <person name="Li C."/>
        </authorList>
    </citation>
    <scope>NUCLEOTIDE SEQUENCE [LARGE SCALE GENOMIC DNA]</scope>
    <source>
        <strain evidence="4 5">KX18D6</strain>
    </source>
</reference>